<proteinExistence type="predicted"/>
<evidence type="ECO:0000256" key="1">
    <source>
        <dbReference type="SAM" id="MobiDB-lite"/>
    </source>
</evidence>
<geneLocation type="plasmid" evidence="2 3">
    <name>pl1WSM5005</name>
</geneLocation>
<feature type="compositionally biased region" description="Basic and acidic residues" evidence="1">
    <location>
        <begin position="38"/>
        <end position="59"/>
    </location>
</feature>
<accession>A0A8F4KHP8</accession>
<dbReference type="EMBL" id="CP017563">
    <property type="protein sequence ID" value="QXE07329.1"/>
    <property type="molecule type" value="Genomic_DNA"/>
</dbReference>
<keyword evidence="3" id="KW-1185">Reference proteome</keyword>
<protein>
    <submittedName>
        <fullName evidence="2">Uncharacterized protein</fullName>
    </submittedName>
</protein>
<dbReference type="RefSeq" id="WP_154671692.1">
    <property type="nucleotide sequence ID" value="NZ_CP017563.2"/>
</dbReference>
<organism evidence="2 3">
    <name type="scientific">Paraburkholderia sprentiae WSM5005</name>
    <dbReference type="NCBI Taxonomy" id="754502"/>
    <lineage>
        <taxon>Bacteria</taxon>
        <taxon>Pseudomonadati</taxon>
        <taxon>Pseudomonadota</taxon>
        <taxon>Betaproteobacteria</taxon>
        <taxon>Burkholderiales</taxon>
        <taxon>Burkholderiaceae</taxon>
        <taxon>Paraburkholderia</taxon>
    </lineage>
</organism>
<evidence type="ECO:0000313" key="3">
    <source>
        <dbReference type="Proteomes" id="UP000179860"/>
    </source>
</evidence>
<name>A0A8F4KHP8_9BURK</name>
<keyword evidence="2" id="KW-0614">Plasmid</keyword>
<feature type="region of interest" description="Disordered" evidence="1">
    <location>
        <begin position="1"/>
        <end position="59"/>
    </location>
</feature>
<reference evidence="2" key="1">
    <citation type="submission" date="2016-09" db="EMBL/GenBank/DDBJ databases">
        <title>The Complete Genome of Burkholderia sprentiae wsm5005.</title>
        <authorList>
            <person name="De Meyer S."/>
            <person name="Wang P."/>
            <person name="Terpolilli J."/>
        </authorList>
    </citation>
    <scope>NUCLEOTIDE SEQUENCE [LARGE SCALE GENOMIC DNA]</scope>
    <source>
        <strain evidence="2">WSM5005</strain>
    </source>
</reference>
<evidence type="ECO:0000313" key="2">
    <source>
        <dbReference type="EMBL" id="QXE07329.1"/>
    </source>
</evidence>
<sequence length="59" mass="6811">MQRLQPELSGSKMNTKKSHSERADSNPERQPKINVHVKHLERPAQTEHSNGKKDIPRID</sequence>
<feature type="compositionally biased region" description="Basic and acidic residues" evidence="1">
    <location>
        <begin position="18"/>
        <end position="31"/>
    </location>
</feature>
<dbReference type="KEGG" id="pspw:BJG93_36495"/>
<gene>
    <name evidence="2" type="ORF">BJG93_36495</name>
</gene>
<dbReference type="Proteomes" id="UP000179860">
    <property type="component" value="Plasmid pl1WSM5005"/>
</dbReference>
<dbReference type="AlphaFoldDB" id="A0A8F4KHP8"/>